<evidence type="ECO:0000313" key="6">
    <source>
        <dbReference type="Proteomes" id="UP001152533"/>
    </source>
</evidence>
<evidence type="ECO:0000256" key="1">
    <source>
        <dbReference type="ARBA" id="ARBA00004687"/>
    </source>
</evidence>
<keyword evidence="3" id="KW-1133">Transmembrane helix</keyword>
<dbReference type="GO" id="GO:0006506">
    <property type="term" value="P:GPI anchor biosynthetic process"/>
    <property type="evidence" value="ECO:0007669"/>
    <property type="project" value="InterPro"/>
</dbReference>
<dbReference type="InterPro" id="IPR044215">
    <property type="entry name" value="PIG-H"/>
</dbReference>
<reference evidence="5" key="1">
    <citation type="submission" date="2022-08" db="EMBL/GenBank/DDBJ databases">
        <authorList>
            <person name="Giroux E."/>
            <person name="Giroux E."/>
        </authorList>
    </citation>
    <scope>NUCLEOTIDE SEQUENCE</scope>
    <source>
        <strain evidence="5">H1091258</strain>
    </source>
</reference>
<dbReference type="Proteomes" id="UP001152533">
    <property type="component" value="Unassembled WGS sequence"/>
</dbReference>
<comment type="caution">
    <text evidence="5">The sequence shown here is derived from an EMBL/GenBank/DDBJ whole genome shotgun (WGS) entry which is preliminary data.</text>
</comment>
<evidence type="ECO:0000313" key="5">
    <source>
        <dbReference type="EMBL" id="CAI0643605.1"/>
    </source>
</evidence>
<feature type="transmembrane region" description="Helical" evidence="3">
    <location>
        <begin position="208"/>
        <end position="226"/>
    </location>
</feature>
<protein>
    <recommendedName>
        <fullName evidence="4">Phosphatidylinositol N-acetylglucosaminyltransferase subunit H conserved domain-containing protein</fullName>
    </recommendedName>
</protein>
<feature type="domain" description="Phosphatidylinositol N-acetylglucosaminyltransferase subunit H conserved" evidence="4">
    <location>
        <begin position="233"/>
        <end position="298"/>
    </location>
</feature>
<evidence type="ECO:0000256" key="3">
    <source>
        <dbReference type="SAM" id="Phobius"/>
    </source>
</evidence>
<name>A0A9W4WC00_9PEZI</name>
<dbReference type="GO" id="GO:0000506">
    <property type="term" value="C:glycosylphosphatidylinositol-N-acetylglucosaminyltransferase (GPI-GnT) complex"/>
    <property type="evidence" value="ECO:0007669"/>
    <property type="project" value="InterPro"/>
</dbReference>
<dbReference type="EMBL" id="CAMGZC010000114">
    <property type="protein sequence ID" value="CAI0643605.1"/>
    <property type="molecule type" value="Genomic_DNA"/>
</dbReference>
<evidence type="ECO:0000256" key="2">
    <source>
        <dbReference type="ARBA" id="ARBA00009610"/>
    </source>
</evidence>
<gene>
    <name evidence="5" type="ORF">CGXH109_LOCUS26983</name>
</gene>
<feature type="transmembrane region" description="Helical" evidence="3">
    <location>
        <begin position="126"/>
        <end position="149"/>
    </location>
</feature>
<dbReference type="Pfam" id="PF10181">
    <property type="entry name" value="PIG-H"/>
    <property type="match status" value="1"/>
</dbReference>
<proteinExistence type="inferred from homology"/>
<sequence length="340" mass="37831">MPLQSEASLKSFALDATKGFQWRWGSGRRVMKAFNQLDHYSRASTSKVAIAHPFDVEFTLREDFVFSELPQHQWHDNCDLASSATPGASPKMLTTSPRLHVRRPSPTTAEFTVTTRPPPTLAVRTLSLLLLILRILVFFSSILLLRAAWVQSPNAASFLTPLRTSLIHRDEYAEDGFFSGEALSQLLRLVDDSVPGRLAQRLVSANTVPLPVLVAGCVVAAYATLLRTHKTESLLVLRGLGIQTSSSSGSYLYAAATRFIPTEKIQDVLVNEAFKGFEVRYYLIVIVEGEEDLVVVFPQILPRKKIVERVWRGVRGCLWEAEGGGSYGGGNRKIDERWQS</sequence>
<dbReference type="AlphaFoldDB" id="A0A9W4WC00"/>
<comment type="similarity">
    <text evidence="2">Belongs to the PIGH family.</text>
</comment>
<keyword evidence="6" id="KW-1185">Reference proteome</keyword>
<dbReference type="InterPro" id="IPR019328">
    <property type="entry name" value="PIGH-H_dom"/>
</dbReference>
<dbReference type="PANTHER" id="PTHR15231:SF1">
    <property type="entry name" value="PHOSPHATIDYLINOSITOL N-ACETYLGLUCOSAMINYLTRANSFERASE SUBUNIT H"/>
    <property type="match status" value="1"/>
</dbReference>
<keyword evidence="3" id="KW-0472">Membrane</keyword>
<organism evidence="5 6">
    <name type="scientific">Colletotrichum noveboracense</name>
    <dbReference type="NCBI Taxonomy" id="2664923"/>
    <lineage>
        <taxon>Eukaryota</taxon>
        <taxon>Fungi</taxon>
        <taxon>Dikarya</taxon>
        <taxon>Ascomycota</taxon>
        <taxon>Pezizomycotina</taxon>
        <taxon>Sordariomycetes</taxon>
        <taxon>Hypocreomycetidae</taxon>
        <taxon>Glomerellales</taxon>
        <taxon>Glomerellaceae</taxon>
        <taxon>Colletotrichum</taxon>
        <taxon>Colletotrichum gloeosporioides species complex</taxon>
    </lineage>
</organism>
<comment type="pathway">
    <text evidence="1">Glycolipid biosynthesis; glycosylphosphatidylinositol-anchor biosynthesis.</text>
</comment>
<evidence type="ECO:0000259" key="4">
    <source>
        <dbReference type="Pfam" id="PF10181"/>
    </source>
</evidence>
<keyword evidence="3" id="KW-0812">Transmembrane</keyword>
<accession>A0A9W4WC00</accession>
<dbReference type="PANTHER" id="PTHR15231">
    <property type="entry name" value="PHOSPHATIDYLINOSITOL N-ACETYLGLUCOSAMINYLTRANSFERASE SUBUNIT H"/>
    <property type="match status" value="1"/>
</dbReference>